<dbReference type="PANTHER" id="PTHR48081">
    <property type="entry name" value="AB HYDROLASE SUPERFAMILY PROTEIN C4A8.06C"/>
    <property type="match status" value="1"/>
</dbReference>
<keyword evidence="2 4" id="KW-0378">Hydrolase</keyword>
<dbReference type="Proteomes" id="UP001213771">
    <property type="component" value="Unassembled WGS sequence"/>
</dbReference>
<name>A0ABD4X267_PRIMG</name>
<dbReference type="Pfam" id="PF07859">
    <property type="entry name" value="Abhydrolase_3"/>
    <property type="match status" value="1"/>
</dbReference>
<proteinExistence type="inferred from homology"/>
<comment type="caution">
    <text evidence="4">The sequence shown here is derived from an EMBL/GenBank/DDBJ whole genome shotgun (WGS) entry which is preliminary data.</text>
</comment>
<evidence type="ECO:0000259" key="3">
    <source>
        <dbReference type="Pfam" id="PF07859"/>
    </source>
</evidence>
<evidence type="ECO:0000313" key="5">
    <source>
        <dbReference type="Proteomes" id="UP001213771"/>
    </source>
</evidence>
<evidence type="ECO:0000256" key="1">
    <source>
        <dbReference type="ARBA" id="ARBA00010515"/>
    </source>
</evidence>
<feature type="domain" description="Alpha/beta hydrolase fold-3" evidence="3">
    <location>
        <begin position="70"/>
        <end position="270"/>
    </location>
</feature>
<dbReference type="PROSITE" id="PS01173">
    <property type="entry name" value="LIPASE_GDXG_HIS"/>
    <property type="match status" value="1"/>
</dbReference>
<dbReference type="GO" id="GO:0016787">
    <property type="term" value="F:hydrolase activity"/>
    <property type="evidence" value="ECO:0007669"/>
    <property type="project" value="UniProtKB-KW"/>
</dbReference>
<dbReference type="SUPFAM" id="SSF53474">
    <property type="entry name" value="alpha/beta-Hydrolases"/>
    <property type="match status" value="1"/>
</dbReference>
<dbReference type="EMBL" id="JARAOX010000233">
    <property type="protein sequence ID" value="MDD9786558.1"/>
    <property type="molecule type" value="Genomic_DNA"/>
</dbReference>
<dbReference type="PANTHER" id="PTHR48081:SF8">
    <property type="entry name" value="ALPHA_BETA HYDROLASE FOLD-3 DOMAIN-CONTAINING PROTEIN-RELATED"/>
    <property type="match status" value="1"/>
</dbReference>
<organism evidence="4 5">
    <name type="scientific">Priestia megaterium</name>
    <name type="common">Bacillus megaterium</name>
    <dbReference type="NCBI Taxonomy" id="1404"/>
    <lineage>
        <taxon>Bacteria</taxon>
        <taxon>Bacillati</taxon>
        <taxon>Bacillota</taxon>
        <taxon>Bacilli</taxon>
        <taxon>Bacillales</taxon>
        <taxon>Bacillaceae</taxon>
        <taxon>Priestia</taxon>
    </lineage>
</organism>
<dbReference type="RefSeq" id="WP_098563069.1">
    <property type="nucleotide sequence ID" value="NZ_CP150956.1"/>
</dbReference>
<comment type="similarity">
    <text evidence="1">Belongs to the 'GDXG' lipolytic enzyme family.</text>
</comment>
<dbReference type="AlphaFoldDB" id="A0ABD4X267"/>
<gene>
    <name evidence="4" type="ORF">PVE99_29805</name>
</gene>
<dbReference type="Gene3D" id="3.40.50.1820">
    <property type="entry name" value="alpha/beta hydrolase"/>
    <property type="match status" value="1"/>
</dbReference>
<accession>A0ABD4X267</accession>
<reference evidence="4 5" key="1">
    <citation type="submission" date="2023-02" db="EMBL/GenBank/DDBJ databases">
        <authorList>
            <person name="Olszewska D."/>
        </authorList>
    </citation>
    <scope>NUCLEOTIDE SEQUENCE [LARGE SCALE GENOMIC DNA]</scope>
    <source>
        <strain evidence="4 5">FDU301</strain>
    </source>
</reference>
<dbReference type="InterPro" id="IPR050300">
    <property type="entry name" value="GDXG_lipolytic_enzyme"/>
</dbReference>
<dbReference type="InterPro" id="IPR029058">
    <property type="entry name" value="AB_hydrolase_fold"/>
</dbReference>
<dbReference type="InterPro" id="IPR013094">
    <property type="entry name" value="AB_hydrolase_3"/>
</dbReference>
<sequence>MMNDSIKKARNFFKENLPDFSIPVEELRLQAEAAYGTLPVADDVVTETVDIEGMEGEWQIVPESQDDRVLLYLHGGGFIFGSIATHRGETSELGRAAKARTLAINYRLAPEHSFPAPIEDALKAYTWLLDQGYDAKNIIVAGESAGGSMTAGLLMSLRDNHLPLPSAGVMISPWIDMGQTGETYITKEGIDPMNSTAGVKYLAETYLNGTSPEVPLASPIYGDLRGLPPIYVMVGEVEVMLSEALTFVNNAASAGVDIRFRSFPGMVHNWPLFHSFLEEGKEAILSAGKFMDEIYSKQNN</sequence>
<evidence type="ECO:0000256" key="2">
    <source>
        <dbReference type="ARBA" id="ARBA00022801"/>
    </source>
</evidence>
<evidence type="ECO:0000313" key="4">
    <source>
        <dbReference type="EMBL" id="MDD9786558.1"/>
    </source>
</evidence>
<dbReference type="InterPro" id="IPR002168">
    <property type="entry name" value="Lipase_GDXG_HIS_AS"/>
</dbReference>
<protein>
    <submittedName>
        <fullName evidence="4">Alpha/beta hydrolase</fullName>
    </submittedName>
</protein>